<dbReference type="SUPFAM" id="SSF46934">
    <property type="entry name" value="UBA-like"/>
    <property type="match status" value="2"/>
</dbReference>
<accession>A0AAN9XVN6</accession>
<feature type="domain" description="UBA" evidence="2">
    <location>
        <begin position="321"/>
        <end position="361"/>
    </location>
</feature>
<feature type="domain" description="UBA" evidence="2">
    <location>
        <begin position="453"/>
        <end position="478"/>
    </location>
</feature>
<evidence type="ECO:0000259" key="2">
    <source>
        <dbReference type="PROSITE" id="PS50030"/>
    </source>
</evidence>
<evidence type="ECO:0000313" key="5">
    <source>
        <dbReference type="Proteomes" id="UP001386955"/>
    </source>
</evidence>
<dbReference type="GO" id="GO:0031593">
    <property type="term" value="F:polyubiquitin modification-dependent protein binding"/>
    <property type="evidence" value="ECO:0007669"/>
    <property type="project" value="UniProtKB-ARBA"/>
</dbReference>
<dbReference type="GO" id="GO:2000058">
    <property type="term" value="P:regulation of ubiquitin-dependent protein catabolic process"/>
    <property type="evidence" value="ECO:0007669"/>
    <property type="project" value="TreeGrafter"/>
</dbReference>
<dbReference type="CDD" id="cd14270">
    <property type="entry name" value="UBA"/>
    <property type="match status" value="1"/>
</dbReference>
<dbReference type="SMART" id="SM00165">
    <property type="entry name" value="UBA"/>
    <property type="match status" value="3"/>
</dbReference>
<feature type="compositionally biased region" description="Low complexity" evidence="1">
    <location>
        <begin position="512"/>
        <end position="522"/>
    </location>
</feature>
<evidence type="ECO:0000259" key="3">
    <source>
        <dbReference type="PROSITE" id="PS50053"/>
    </source>
</evidence>
<dbReference type="PROSITE" id="PS50053">
    <property type="entry name" value="UBIQUITIN_2"/>
    <property type="match status" value="1"/>
</dbReference>
<dbReference type="InterPro" id="IPR039749">
    <property type="entry name" value="NUB1"/>
</dbReference>
<dbReference type="InterPro" id="IPR015940">
    <property type="entry name" value="UBA"/>
</dbReference>
<proteinExistence type="predicted"/>
<dbReference type="PANTHER" id="PTHR12948">
    <property type="entry name" value="NEDD8 ULTIMATE BUSTER-1 BS4 PROTEIN"/>
    <property type="match status" value="1"/>
</dbReference>
<comment type="caution">
    <text evidence="4">The sequence shown here is derived from an EMBL/GenBank/DDBJ whole genome shotgun (WGS) entry which is preliminary data.</text>
</comment>
<dbReference type="PANTHER" id="PTHR12948:SF3">
    <property type="entry name" value="NEDD8 ULTIMATE BUSTER 1"/>
    <property type="match status" value="1"/>
</dbReference>
<evidence type="ECO:0000256" key="1">
    <source>
        <dbReference type="SAM" id="MobiDB-lite"/>
    </source>
</evidence>
<dbReference type="InterPro" id="IPR029071">
    <property type="entry name" value="Ubiquitin-like_domsf"/>
</dbReference>
<feature type="compositionally biased region" description="Polar residues" evidence="1">
    <location>
        <begin position="489"/>
        <end position="511"/>
    </location>
</feature>
<feature type="domain" description="UBA" evidence="2">
    <location>
        <begin position="393"/>
        <end position="433"/>
    </location>
</feature>
<reference evidence="4 5" key="1">
    <citation type="submission" date="2024-01" db="EMBL/GenBank/DDBJ databases">
        <title>The genomes of 5 underutilized Papilionoideae crops provide insights into root nodulation and disease resistanc.</title>
        <authorList>
            <person name="Jiang F."/>
        </authorList>
    </citation>
    <scope>NUCLEOTIDE SEQUENCE [LARGE SCALE GENOMIC DNA]</scope>
    <source>
        <strain evidence="4">DUOXIRENSHENG_FW03</strain>
        <tissue evidence="4">Leaves</tissue>
    </source>
</reference>
<dbReference type="SUPFAM" id="SSF54236">
    <property type="entry name" value="Ubiquitin-like"/>
    <property type="match status" value="1"/>
</dbReference>
<evidence type="ECO:0008006" key="6">
    <source>
        <dbReference type="Google" id="ProtNLM"/>
    </source>
</evidence>
<dbReference type="EMBL" id="JAYMYS010000001">
    <property type="protein sequence ID" value="KAK7411676.1"/>
    <property type="molecule type" value="Genomic_DNA"/>
</dbReference>
<dbReference type="Gene3D" id="3.10.20.90">
    <property type="entry name" value="Phosphatidylinositol 3-kinase Catalytic Subunit, Chain A, domain 1"/>
    <property type="match status" value="1"/>
</dbReference>
<protein>
    <recommendedName>
        <fullName evidence="6">NEDD8 ultimate buster 1</fullName>
    </recommendedName>
</protein>
<organism evidence="4 5">
    <name type="scientific">Psophocarpus tetragonolobus</name>
    <name type="common">Winged bean</name>
    <name type="synonym">Dolichos tetragonolobus</name>
    <dbReference type="NCBI Taxonomy" id="3891"/>
    <lineage>
        <taxon>Eukaryota</taxon>
        <taxon>Viridiplantae</taxon>
        <taxon>Streptophyta</taxon>
        <taxon>Embryophyta</taxon>
        <taxon>Tracheophyta</taxon>
        <taxon>Spermatophyta</taxon>
        <taxon>Magnoliopsida</taxon>
        <taxon>eudicotyledons</taxon>
        <taxon>Gunneridae</taxon>
        <taxon>Pentapetalae</taxon>
        <taxon>rosids</taxon>
        <taxon>fabids</taxon>
        <taxon>Fabales</taxon>
        <taxon>Fabaceae</taxon>
        <taxon>Papilionoideae</taxon>
        <taxon>50 kb inversion clade</taxon>
        <taxon>NPAAA clade</taxon>
        <taxon>indigoferoid/millettioid clade</taxon>
        <taxon>Phaseoleae</taxon>
        <taxon>Psophocarpus</taxon>
    </lineage>
</organism>
<dbReference type="Gene3D" id="1.10.8.10">
    <property type="entry name" value="DNA helicase RuvA subunit, C-terminal domain"/>
    <property type="match status" value="3"/>
</dbReference>
<feature type="region of interest" description="Disordered" evidence="1">
    <location>
        <begin position="489"/>
        <end position="528"/>
    </location>
</feature>
<dbReference type="AlphaFoldDB" id="A0AAN9XVN6"/>
<gene>
    <name evidence="4" type="ORF">VNO78_03112</name>
</gene>
<feature type="domain" description="Ubiquitin-like" evidence="3">
    <location>
        <begin position="65"/>
        <end position="111"/>
    </location>
</feature>
<dbReference type="InterPro" id="IPR000626">
    <property type="entry name" value="Ubiquitin-like_dom"/>
</dbReference>
<dbReference type="Pfam" id="PF00627">
    <property type="entry name" value="UBA"/>
    <property type="match status" value="1"/>
</dbReference>
<dbReference type="InterPro" id="IPR009060">
    <property type="entry name" value="UBA-like_sf"/>
</dbReference>
<dbReference type="Proteomes" id="UP001386955">
    <property type="component" value="Unassembled WGS sequence"/>
</dbReference>
<name>A0AAN9XVN6_PSOTE</name>
<dbReference type="PROSITE" id="PS50030">
    <property type="entry name" value="UBA"/>
    <property type="match status" value="3"/>
</dbReference>
<evidence type="ECO:0000313" key="4">
    <source>
        <dbReference type="EMBL" id="KAK7411676.1"/>
    </source>
</evidence>
<sequence length="599" mass="66615">MGDTVIGIRKTRYSVSISFPPRLVGRLRKTLREGLSWLWWKVMAKLKIGGAWAGVLEEVDLKTWTLAMLRETVAARSNTPSHSINLICAGRILRDDAVSLSQLGIKNNAKILATRVSSPHQDLAHEEERSNRLARIRAAATAMAERHADGALPVEDFSIEVEDQSGQKVRLGSETDQRAVMMGLMLHANGKRLIRQGNWKDALEVLSMGEESFSLCDPKVIELIDNVPILQIDMVWCYFMIRDIRWLSDAGKRLEMARAGIERAHGKDSLRLRLLQGGRYPELALHLRLELLEGVVAYHTGQLEKSRKALASAKAKFVQLQVPDEALSLVMSMGFAEHDAKQALRMNNQDVGGAIDFLAEEKAKKLQKREEDIRRRNEIKEQKRYGMTPLKKAVDLERLKELVSIGFDKELAAEALRKNENDTQKALDDLTNPETNSALQVNIESRKRKRQKQAKDSAIEKVVQMGFERSRVVAAFEAGGSLEQVLQKLTTQPDTDPSSAAVNTQQQENSTAASHGGASSSAPLSDDANTAISDMMDEIEDHSKTDRDVEMEDELSADIAKADAFTDYDIEVNVEGEAITEYLALVESAETCGETVSSQ</sequence>
<keyword evidence="5" id="KW-1185">Reference proteome</keyword>